<feature type="domain" description="Solute-binding protein family 3/N-terminal" evidence="6">
    <location>
        <begin position="36"/>
        <end position="259"/>
    </location>
</feature>
<dbReference type="SUPFAM" id="SSF53850">
    <property type="entry name" value="Periplasmic binding protein-like II"/>
    <property type="match status" value="1"/>
</dbReference>
<dbReference type="Pfam" id="PF00497">
    <property type="entry name" value="SBP_bac_3"/>
    <property type="match status" value="1"/>
</dbReference>
<dbReference type="Proteomes" id="UP000406256">
    <property type="component" value="Unassembled WGS sequence"/>
</dbReference>
<keyword evidence="8" id="KW-1185">Reference proteome</keyword>
<dbReference type="InterPro" id="IPR018313">
    <property type="entry name" value="SBP_3_CS"/>
</dbReference>
<evidence type="ECO:0000256" key="3">
    <source>
        <dbReference type="ARBA" id="ARBA00022729"/>
    </source>
</evidence>
<sequence>MKRIATTLCALLINTAALMPYTAHADALADIKARGTLVCGVVSGSPPFGYQDTETRQLVGYDVDFCKAIAQQLGVKPELKVVSIDARIPELQQGRVDVLAAVLGYNRQRAEQISFSKAYFATGQMIAVKTQSTFKTRDDMSGKRISAIKGTSAAPMMQRVLPSAQLIYFDDGPSAFMALVQNKVDGFLLAEPQMRRFINRLGNDAKTITVLTPPVGTEFWGLGVRKGEPALLGAVNAVLDKMEASGQTQTIFDTWLGDKSPLKMTRQFKTIDIPNPQE</sequence>
<dbReference type="GO" id="GO:0005576">
    <property type="term" value="C:extracellular region"/>
    <property type="evidence" value="ECO:0007669"/>
    <property type="project" value="TreeGrafter"/>
</dbReference>
<evidence type="ECO:0000313" key="8">
    <source>
        <dbReference type="Proteomes" id="UP000406256"/>
    </source>
</evidence>
<dbReference type="AlphaFoldDB" id="A0A5E4W9N5"/>
<gene>
    <name evidence="7" type="primary">glnH_1</name>
    <name evidence="7" type="ORF">PAN31108_03134</name>
</gene>
<evidence type="ECO:0000259" key="6">
    <source>
        <dbReference type="SMART" id="SM00062"/>
    </source>
</evidence>
<feature type="signal peptide" evidence="5">
    <location>
        <begin position="1"/>
        <end position="25"/>
    </location>
</feature>
<dbReference type="OrthoDB" id="7241844at2"/>
<dbReference type="GO" id="GO:0006865">
    <property type="term" value="P:amino acid transport"/>
    <property type="evidence" value="ECO:0007669"/>
    <property type="project" value="TreeGrafter"/>
</dbReference>
<reference evidence="7 8" key="1">
    <citation type="submission" date="2019-08" db="EMBL/GenBank/DDBJ databases">
        <authorList>
            <person name="Peeters C."/>
        </authorList>
    </citation>
    <scope>NUCLEOTIDE SEQUENCE [LARGE SCALE GENOMIC DNA]</scope>
    <source>
        <strain evidence="7 8">LMG 31108</strain>
    </source>
</reference>
<name>A0A5E4W9N5_9BURK</name>
<protein>
    <submittedName>
        <fullName evidence="7">ABC transporter glutamine-binding protein GlnH</fullName>
    </submittedName>
</protein>
<dbReference type="GO" id="GO:0030288">
    <property type="term" value="C:outer membrane-bounded periplasmic space"/>
    <property type="evidence" value="ECO:0007669"/>
    <property type="project" value="TreeGrafter"/>
</dbReference>
<dbReference type="PROSITE" id="PS01039">
    <property type="entry name" value="SBP_BACTERIAL_3"/>
    <property type="match status" value="1"/>
</dbReference>
<organism evidence="7 8">
    <name type="scientific">Pandoraea anhela</name>
    <dbReference type="NCBI Taxonomy" id="2508295"/>
    <lineage>
        <taxon>Bacteria</taxon>
        <taxon>Pseudomonadati</taxon>
        <taxon>Pseudomonadota</taxon>
        <taxon>Betaproteobacteria</taxon>
        <taxon>Burkholderiales</taxon>
        <taxon>Burkholderiaceae</taxon>
        <taxon>Pandoraea</taxon>
    </lineage>
</organism>
<keyword evidence="2" id="KW-0813">Transport</keyword>
<feature type="chain" id="PRO_5022717175" evidence="5">
    <location>
        <begin position="26"/>
        <end position="278"/>
    </location>
</feature>
<dbReference type="SMART" id="SM00062">
    <property type="entry name" value="PBPb"/>
    <property type="match status" value="1"/>
</dbReference>
<evidence type="ECO:0000313" key="7">
    <source>
        <dbReference type="EMBL" id="VVE21141.1"/>
    </source>
</evidence>
<keyword evidence="3 5" id="KW-0732">Signal</keyword>
<evidence type="ECO:0000256" key="2">
    <source>
        <dbReference type="ARBA" id="ARBA00022448"/>
    </source>
</evidence>
<dbReference type="PANTHER" id="PTHR30085">
    <property type="entry name" value="AMINO ACID ABC TRANSPORTER PERMEASE"/>
    <property type="match status" value="1"/>
</dbReference>
<dbReference type="InterPro" id="IPR001638">
    <property type="entry name" value="Solute-binding_3/MltF_N"/>
</dbReference>
<dbReference type="PANTHER" id="PTHR30085:SF6">
    <property type="entry name" value="ABC TRANSPORTER GLUTAMINE-BINDING PROTEIN GLNH"/>
    <property type="match status" value="1"/>
</dbReference>
<proteinExistence type="inferred from homology"/>
<dbReference type="EMBL" id="CABPSB010000011">
    <property type="protein sequence ID" value="VVE21141.1"/>
    <property type="molecule type" value="Genomic_DNA"/>
</dbReference>
<evidence type="ECO:0000256" key="5">
    <source>
        <dbReference type="SAM" id="SignalP"/>
    </source>
</evidence>
<evidence type="ECO:0000256" key="4">
    <source>
        <dbReference type="RuleBase" id="RU003744"/>
    </source>
</evidence>
<comment type="similarity">
    <text evidence="1 4">Belongs to the bacterial solute-binding protein 3 family.</text>
</comment>
<dbReference type="CDD" id="cd13689">
    <property type="entry name" value="PBP2_BsGlnH"/>
    <property type="match status" value="1"/>
</dbReference>
<accession>A0A5E4W9N5</accession>
<dbReference type="Gene3D" id="3.40.190.10">
    <property type="entry name" value="Periplasmic binding protein-like II"/>
    <property type="match status" value="2"/>
</dbReference>
<evidence type="ECO:0000256" key="1">
    <source>
        <dbReference type="ARBA" id="ARBA00010333"/>
    </source>
</evidence>
<dbReference type="InterPro" id="IPR051455">
    <property type="entry name" value="Bact_solute-bind_prot3"/>
</dbReference>